<dbReference type="SUPFAM" id="SSF47413">
    <property type="entry name" value="lambda repressor-like DNA-binding domains"/>
    <property type="match status" value="1"/>
</dbReference>
<dbReference type="InterPro" id="IPR001387">
    <property type="entry name" value="Cro/C1-type_HTH"/>
</dbReference>
<dbReference type="EMBL" id="JADGMQ010000009">
    <property type="protein sequence ID" value="MBI1621578.1"/>
    <property type="molecule type" value="Genomic_DNA"/>
</dbReference>
<protein>
    <submittedName>
        <fullName evidence="2">Helix-turn-helix transcriptional regulator</fullName>
    </submittedName>
</protein>
<accession>A0ABS0SGM5</accession>
<feature type="domain" description="HTH cro/C1-type" evidence="1">
    <location>
        <begin position="19"/>
        <end position="71"/>
    </location>
</feature>
<proteinExistence type="predicted"/>
<evidence type="ECO:0000313" key="3">
    <source>
        <dbReference type="Proteomes" id="UP000601789"/>
    </source>
</evidence>
<comment type="caution">
    <text evidence="2">The sequence shown here is derived from an EMBL/GenBank/DDBJ whole genome shotgun (WGS) entry which is preliminary data.</text>
</comment>
<sequence length="72" mass="7319">MAAIVESITAALSSGVNVITALRDAYGYSIEDLSTTSGLAVAEVAELEAGNINPEKLARLTSSLGLPENVVA</sequence>
<reference evidence="2 3" key="1">
    <citation type="submission" date="2020-10" db="EMBL/GenBank/DDBJ databases">
        <title>Aquamicrobium zhengzhouensis sp. nov., a exopolysaccharide producing bacterium isolated from farmland soil.</title>
        <authorList>
            <person name="Wang X."/>
        </authorList>
    </citation>
    <scope>NUCLEOTIDE SEQUENCE [LARGE SCALE GENOMIC DNA]</scope>
    <source>
        <strain evidence="3">cd-1</strain>
    </source>
</reference>
<dbReference type="Proteomes" id="UP000601789">
    <property type="component" value="Unassembled WGS sequence"/>
</dbReference>
<gene>
    <name evidence="2" type="ORF">IOD40_13020</name>
</gene>
<dbReference type="PROSITE" id="PS50943">
    <property type="entry name" value="HTH_CROC1"/>
    <property type="match status" value="1"/>
</dbReference>
<name>A0ABS0SGM5_9HYPH</name>
<evidence type="ECO:0000259" key="1">
    <source>
        <dbReference type="PROSITE" id="PS50943"/>
    </source>
</evidence>
<dbReference type="InterPro" id="IPR010982">
    <property type="entry name" value="Lambda_DNA-bd_dom_sf"/>
</dbReference>
<keyword evidence="3" id="KW-1185">Reference proteome</keyword>
<dbReference type="Pfam" id="PF01381">
    <property type="entry name" value="HTH_3"/>
    <property type="match status" value="1"/>
</dbReference>
<evidence type="ECO:0000313" key="2">
    <source>
        <dbReference type="EMBL" id="MBI1621578.1"/>
    </source>
</evidence>
<dbReference type="RefSeq" id="WP_198476982.1">
    <property type="nucleotide sequence ID" value="NZ_JADGMQ010000009.1"/>
</dbReference>
<organism evidence="2 3">
    <name type="scientific">Aquamicrobium zhengzhouense</name>
    <dbReference type="NCBI Taxonomy" id="2781738"/>
    <lineage>
        <taxon>Bacteria</taxon>
        <taxon>Pseudomonadati</taxon>
        <taxon>Pseudomonadota</taxon>
        <taxon>Alphaproteobacteria</taxon>
        <taxon>Hyphomicrobiales</taxon>
        <taxon>Phyllobacteriaceae</taxon>
        <taxon>Aquamicrobium</taxon>
    </lineage>
</organism>